<organism evidence="3 4">
    <name type="scientific">Chryseobacterium lacus</name>
    <dbReference type="NCBI Taxonomy" id="2058346"/>
    <lineage>
        <taxon>Bacteria</taxon>
        <taxon>Pseudomonadati</taxon>
        <taxon>Bacteroidota</taxon>
        <taxon>Flavobacteriia</taxon>
        <taxon>Flavobacteriales</taxon>
        <taxon>Weeksellaceae</taxon>
        <taxon>Chryseobacterium group</taxon>
        <taxon>Chryseobacterium</taxon>
    </lineage>
</organism>
<comment type="caution">
    <text evidence="3">The sequence shown here is derived from an EMBL/GenBank/DDBJ whole genome shotgun (WGS) entry which is preliminary data.</text>
</comment>
<dbReference type="InterPro" id="IPR018649">
    <property type="entry name" value="SHOCT"/>
</dbReference>
<dbReference type="InterPro" id="IPR027860">
    <property type="entry name" value="DUF4429"/>
</dbReference>
<dbReference type="Pfam" id="PF09851">
    <property type="entry name" value="SHOCT"/>
    <property type="match status" value="1"/>
</dbReference>
<dbReference type="AlphaFoldDB" id="A0A368MZP1"/>
<evidence type="ECO:0000259" key="1">
    <source>
        <dbReference type="Pfam" id="PF09851"/>
    </source>
</evidence>
<evidence type="ECO:0000313" key="3">
    <source>
        <dbReference type="EMBL" id="RCU42449.1"/>
    </source>
</evidence>
<evidence type="ECO:0000313" key="4">
    <source>
        <dbReference type="Proteomes" id="UP000252172"/>
    </source>
</evidence>
<feature type="domain" description="SHOCT" evidence="1">
    <location>
        <begin position="127"/>
        <end position="153"/>
    </location>
</feature>
<gene>
    <name evidence="3" type="ORF">DQ356_08935</name>
</gene>
<reference evidence="3 4" key="1">
    <citation type="submission" date="2018-07" db="EMBL/GenBank/DDBJ databases">
        <title>Chryseobacterium lacus sp. nov., isolated from lake water.</title>
        <authorList>
            <person name="Li C.-M."/>
        </authorList>
    </citation>
    <scope>NUCLEOTIDE SEQUENCE [LARGE SCALE GENOMIC DNA]</scope>
    <source>
        <strain evidence="3 4">YLOS41</strain>
    </source>
</reference>
<proteinExistence type="predicted"/>
<keyword evidence="4" id="KW-1185">Reference proteome</keyword>
<sequence length="155" mass="17150">MELIGKGTNGTLIVKENTIELVRTGITARLLGLRGNKEILIKNITSIQYKKPGMLTNGFIQFAFSGSKESKGGVIDATKDENSIVFEKSAQAQFEKLKDVINEKRNASELNHSILQQALPENDIYSQIEKLSALKEKGIITLSEFEAKKKQLLGI</sequence>
<dbReference type="Proteomes" id="UP000252172">
    <property type="component" value="Unassembled WGS sequence"/>
</dbReference>
<protein>
    <submittedName>
        <fullName evidence="3">Uncharacterized protein</fullName>
    </submittedName>
</protein>
<dbReference type="Pfam" id="PF14472">
    <property type="entry name" value="DUF4429"/>
    <property type="match status" value="1"/>
</dbReference>
<dbReference type="OrthoDB" id="1908357at2"/>
<evidence type="ECO:0000259" key="2">
    <source>
        <dbReference type="Pfam" id="PF14472"/>
    </source>
</evidence>
<dbReference type="RefSeq" id="WP_114304142.1">
    <property type="nucleotide sequence ID" value="NZ_QPIE01000006.1"/>
</dbReference>
<accession>A0A368MZP1</accession>
<dbReference type="EMBL" id="QPIE01000006">
    <property type="protein sequence ID" value="RCU42449.1"/>
    <property type="molecule type" value="Genomic_DNA"/>
</dbReference>
<feature type="domain" description="DUF4429" evidence="2">
    <location>
        <begin position="18"/>
        <end position="101"/>
    </location>
</feature>
<name>A0A368MZP1_9FLAO</name>